<dbReference type="InterPro" id="IPR011765">
    <property type="entry name" value="Pept_M16_N"/>
</dbReference>
<evidence type="ECO:0000313" key="8">
    <source>
        <dbReference type="Proteomes" id="UP001165060"/>
    </source>
</evidence>
<dbReference type="PANTHER" id="PTHR43690">
    <property type="entry name" value="NARDILYSIN"/>
    <property type="match status" value="1"/>
</dbReference>
<evidence type="ECO:0000256" key="2">
    <source>
        <dbReference type="ARBA" id="ARBA00022670"/>
    </source>
</evidence>
<protein>
    <recommendedName>
        <fullName evidence="6">Peptidase M16 N-terminal domain-containing protein</fullName>
    </recommendedName>
</protein>
<gene>
    <name evidence="7" type="ORF">TeGR_g10705</name>
</gene>
<organism evidence="7 8">
    <name type="scientific">Tetraparma gracilis</name>
    <dbReference type="NCBI Taxonomy" id="2962635"/>
    <lineage>
        <taxon>Eukaryota</taxon>
        <taxon>Sar</taxon>
        <taxon>Stramenopiles</taxon>
        <taxon>Ochrophyta</taxon>
        <taxon>Bolidophyceae</taxon>
        <taxon>Parmales</taxon>
        <taxon>Triparmaceae</taxon>
        <taxon>Tetraparma</taxon>
    </lineage>
</organism>
<comment type="caution">
    <text evidence="7">The sequence shown here is derived from an EMBL/GenBank/DDBJ whole genome shotgun (WGS) entry which is preliminary data.</text>
</comment>
<name>A0ABQ6MLK7_9STRA</name>
<keyword evidence="8" id="KW-1185">Reference proteome</keyword>
<feature type="domain" description="Peptidase M16 N-terminal" evidence="6">
    <location>
        <begin position="43"/>
        <end position="159"/>
    </location>
</feature>
<dbReference type="PANTHER" id="PTHR43690:SF34">
    <property type="entry name" value="ZINC PROTEASE PQQL-LIKE"/>
    <property type="match status" value="1"/>
</dbReference>
<dbReference type="EMBL" id="BRYB01001538">
    <property type="protein sequence ID" value="GMI28071.1"/>
    <property type="molecule type" value="Genomic_DNA"/>
</dbReference>
<dbReference type="SUPFAM" id="SSF63411">
    <property type="entry name" value="LuxS/MPP-like metallohydrolase"/>
    <property type="match status" value="3"/>
</dbReference>
<dbReference type="InterPro" id="IPR050626">
    <property type="entry name" value="Peptidase_M16"/>
</dbReference>
<keyword evidence="4" id="KW-0862">Zinc</keyword>
<proteinExistence type="inferred from homology"/>
<evidence type="ECO:0000259" key="6">
    <source>
        <dbReference type="Pfam" id="PF00675"/>
    </source>
</evidence>
<dbReference type="Gene3D" id="3.30.830.10">
    <property type="entry name" value="Metalloenzyme, LuxS/M16 peptidase-like"/>
    <property type="match status" value="3"/>
</dbReference>
<dbReference type="Proteomes" id="UP001165060">
    <property type="component" value="Unassembled WGS sequence"/>
</dbReference>
<evidence type="ECO:0000256" key="3">
    <source>
        <dbReference type="ARBA" id="ARBA00022801"/>
    </source>
</evidence>
<dbReference type="InterPro" id="IPR011249">
    <property type="entry name" value="Metalloenz_LuxS/M16"/>
</dbReference>
<accession>A0ABQ6MLK7</accession>
<evidence type="ECO:0000313" key="7">
    <source>
        <dbReference type="EMBL" id="GMI28071.1"/>
    </source>
</evidence>
<keyword evidence="5" id="KW-0482">Metalloprotease</keyword>
<sequence length="1088" mass="120979">MGSLPPLKLSPESLDRPLPTCPATSTGVLSNGLTYFVRSCPKPNNRATLRLVFRVGSLHENEEQLGLAHFLEHACFLKLKSYGKGELIKFLESAGLDFGADLNAHTSFSETVYKLHVPIDDPDLKILKEAVKILGEWAHGVIIDDALVENERNVIGEEYRSGLGQQDRLFRSWMGCIFPHERVTSRNPIGGDGSLEGQSCVRLAPPSELAKFYRTHYRPELAAVIAVGDFAQPNVKGHSKIIDLITSHLGPDAWPRTPPEKFARAPTVQETSLTAPSPPVLPPILEDLPPFAATPRVLIQRESELRWPSVTVGILLPHEPNATTPNALKKQLVNDLWFAVLENRMEKVVEDGGHAPPFVNSSASQDTFEGARIAEFSAVAKSDGHYETALSRLLVEVLRIARFGVLAHELSRVRATFTTNTRFYWAERHDIESVSHAEELVQHFLHDEDTTARCSDDYRYRLSLRLLELVTLDELQSFSADMLRKFEVEGPTWVEVQLASEDTPVSDAAVRKLMRKVFEEDIPQLPDTPPPSLDGVFSAVAREAATAGSVSVVRRCSFPLRTLKEESDAPIALKVQHWVFSTGATLTFLRTPFEADSISVGASAPGGTRDFKRGELKYLQALGLAQLGIGDLTQSDLSAAMAGIDAGGGCDWNATGRSLWGWGAPRHLRECLDLIWADLKRPRLDRQELLRRIALKIENTRFDKSNNDPQYWMGRALSGMSYSLVDEDDDRWMVVRVARNWIRRAFFGGLRAVLTEALWLSFTKGVERRALEKLRRATGGGGGGEDGLVAAARSMERVIGATAQCQFAWTMVGALPPDGQLEEIVLSRINTVAVRPKTFFIEGNKHVDVYRNTEDQSDTEIKLPVPPIPIEGLSRRERARKERGRYFIGLVATALLLRRLRQDLGLVYSISCYYQSRAHDPSMCVSFTSRPTDARVCRAEVMGVLRKMAEGGIEREDYKAVLEQHHRDLEEDEFTNAHYENIVCDAIGRVRAWECDAGGDEGTAKRRVLMRADGIEEDQLGKEVAYQAWEPEDPELVDIVAEAKVVMGGERCLSVSLLPTKREPGELRRMALFRGAAVVVGMAFASVV</sequence>
<comment type="similarity">
    <text evidence="1">Belongs to the peptidase M16 family.</text>
</comment>
<keyword evidence="2" id="KW-0645">Protease</keyword>
<evidence type="ECO:0000256" key="1">
    <source>
        <dbReference type="ARBA" id="ARBA00007261"/>
    </source>
</evidence>
<evidence type="ECO:0000256" key="4">
    <source>
        <dbReference type="ARBA" id="ARBA00022833"/>
    </source>
</evidence>
<reference evidence="7 8" key="1">
    <citation type="journal article" date="2023" name="Commun. Biol.">
        <title>Genome analysis of Parmales, the sister group of diatoms, reveals the evolutionary specialization of diatoms from phago-mixotrophs to photoautotrophs.</title>
        <authorList>
            <person name="Ban H."/>
            <person name="Sato S."/>
            <person name="Yoshikawa S."/>
            <person name="Yamada K."/>
            <person name="Nakamura Y."/>
            <person name="Ichinomiya M."/>
            <person name="Sato N."/>
            <person name="Blanc-Mathieu R."/>
            <person name="Endo H."/>
            <person name="Kuwata A."/>
            <person name="Ogata H."/>
        </authorList>
    </citation>
    <scope>NUCLEOTIDE SEQUENCE [LARGE SCALE GENOMIC DNA]</scope>
</reference>
<keyword evidence="3" id="KW-0378">Hydrolase</keyword>
<evidence type="ECO:0000256" key="5">
    <source>
        <dbReference type="ARBA" id="ARBA00023049"/>
    </source>
</evidence>
<dbReference type="Pfam" id="PF00675">
    <property type="entry name" value="Peptidase_M16"/>
    <property type="match status" value="1"/>
</dbReference>